<reference evidence="1 2" key="1">
    <citation type="journal article" date="2017" name="Nat. Commun.">
        <title>Genome assembly with in vitro proximity ligation data and whole-genome triplication in lettuce.</title>
        <authorList>
            <person name="Reyes-Chin-Wo S."/>
            <person name="Wang Z."/>
            <person name="Yang X."/>
            <person name="Kozik A."/>
            <person name="Arikit S."/>
            <person name="Song C."/>
            <person name="Xia L."/>
            <person name="Froenicke L."/>
            <person name="Lavelle D.O."/>
            <person name="Truco M.J."/>
            <person name="Xia R."/>
            <person name="Zhu S."/>
            <person name="Xu C."/>
            <person name="Xu H."/>
            <person name="Xu X."/>
            <person name="Cox K."/>
            <person name="Korf I."/>
            <person name="Meyers B.C."/>
            <person name="Michelmore R.W."/>
        </authorList>
    </citation>
    <scope>NUCLEOTIDE SEQUENCE [LARGE SCALE GENOMIC DNA]</scope>
    <source>
        <strain evidence="2">cv. Salinas</strain>
        <tissue evidence="1">Seedlings</tissue>
    </source>
</reference>
<organism evidence="1 2">
    <name type="scientific">Lactuca sativa</name>
    <name type="common">Garden lettuce</name>
    <dbReference type="NCBI Taxonomy" id="4236"/>
    <lineage>
        <taxon>Eukaryota</taxon>
        <taxon>Viridiplantae</taxon>
        <taxon>Streptophyta</taxon>
        <taxon>Embryophyta</taxon>
        <taxon>Tracheophyta</taxon>
        <taxon>Spermatophyta</taxon>
        <taxon>Magnoliopsida</taxon>
        <taxon>eudicotyledons</taxon>
        <taxon>Gunneridae</taxon>
        <taxon>Pentapetalae</taxon>
        <taxon>asterids</taxon>
        <taxon>campanulids</taxon>
        <taxon>Asterales</taxon>
        <taxon>Asteraceae</taxon>
        <taxon>Cichorioideae</taxon>
        <taxon>Cichorieae</taxon>
        <taxon>Lactucinae</taxon>
        <taxon>Lactuca</taxon>
    </lineage>
</organism>
<name>A0A9R1WNF4_LACSA</name>
<evidence type="ECO:0000313" key="1">
    <source>
        <dbReference type="EMBL" id="KAJ0225671.1"/>
    </source>
</evidence>
<dbReference type="PANTHER" id="PTHR31973">
    <property type="entry name" value="POLYPROTEIN, PUTATIVE-RELATED"/>
    <property type="match status" value="1"/>
</dbReference>
<dbReference type="Proteomes" id="UP000235145">
    <property type="component" value="Unassembled WGS sequence"/>
</dbReference>
<dbReference type="AlphaFoldDB" id="A0A9R1WNF4"/>
<proteinExistence type="predicted"/>
<evidence type="ECO:0008006" key="3">
    <source>
        <dbReference type="Google" id="ProtNLM"/>
    </source>
</evidence>
<dbReference type="PANTHER" id="PTHR31973:SF195">
    <property type="entry name" value="MUDR FAMILY TRANSPOSASE"/>
    <property type="match status" value="1"/>
</dbReference>
<sequence length="506" mass="58517">MYIFIAMTSKFITLLCYWDGKICDGEEGITYNKSPNQAIKVQCGIQFNELIDQIHIATSIDKQQKPIKVICRYPSVVGKVMKYIPLSITDDNVIEIIFDACSLHQELSNIDLYLEVEVNGIKNHTETIVPTCCETFSIEQERDTTLSPTTIHTIGVSYMIQNEDFDMISQFAVVNNGMDCGFDMDNEEDEIDASVMGDVIKVPTSFTSLEGIDVANVDNWMMSQSENTNDLIQDLRENSVKSKEELIRATKLYTIKKRRQYEFIETCPTIWKIRCKITQDHLNLDASLIAQETEHLIKEQTSISVWLGKQKAIERVYGNWEESYIILPKFLTALQFFNPGTIVEWCTTRSIDVDQIEFRHVFWAFSPSINGFKYCRPVISIDAAHLYDKYKGKMMIAMGVMNESYSSWHWFLNHVKKNVVKEQEGICLISDCHSRILKVVNERGSPWLEPYSIHRYCLRHFVNNFNDKFRNSQLKVLAYRAGSQNQVRKFNSIMEEIGKSRLESED</sequence>
<comment type="caution">
    <text evidence="1">The sequence shown here is derived from an EMBL/GenBank/DDBJ whole genome shotgun (WGS) entry which is preliminary data.</text>
</comment>
<evidence type="ECO:0000313" key="2">
    <source>
        <dbReference type="Proteomes" id="UP000235145"/>
    </source>
</evidence>
<protein>
    <recommendedName>
        <fullName evidence="3">MULE transposase domain-containing protein</fullName>
    </recommendedName>
</protein>
<accession>A0A9R1WNF4</accession>
<dbReference type="EMBL" id="NBSK02000001">
    <property type="protein sequence ID" value="KAJ0225671.1"/>
    <property type="molecule type" value="Genomic_DNA"/>
</dbReference>
<keyword evidence="2" id="KW-1185">Reference proteome</keyword>
<gene>
    <name evidence="1" type="ORF">LSAT_V11C100032430</name>
</gene>